<evidence type="ECO:0000256" key="1">
    <source>
        <dbReference type="SAM" id="MobiDB-lite"/>
    </source>
</evidence>
<comment type="caution">
    <text evidence="2">The sequence shown here is derived from an EMBL/GenBank/DDBJ whole genome shotgun (WGS) entry which is preliminary data.</text>
</comment>
<evidence type="ECO:0000313" key="3">
    <source>
        <dbReference type="Proteomes" id="UP001150062"/>
    </source>
</evidence>
<reference evidence="2" key="1">
    <citation type="submission" date="2022-08" db="EMBL/GenBank/DDBJ databases">
        <title>Novel sulfate-reducing endosymbionts in the free-living metamonad Anaeramoeba.</title>
        <authorList>
            <person name="Jerlstrom-Hultqvist J."/>
            <person name="Cepicka I."/>
            <person name="Gallot-Lavallee L."/>
            <person name="Salas-Leiva D."/>
            <person name="Curtis B.A."/>
            <person name="Zahonova K."/>
            <person name="Pipaliya S."/>
            <person name="Dacks J."/>
            <person name="Roger A.J."/>
        </authorList>
    </citation>
    <scope>NUCLEOTIDE SEQUENCE</scope>
    <source>
        <strain evidence="2">Schooner1</strain>
    </source>
</reference>
<keyword evidence="3" id="KW-1185">Reference proteome</keyword>
<feature type="compositionally biased region" description="Basic and acidic residues" evidence="1">
    <location>
        <begin position="305"/>
        <end position="318"/>
    </location>
</feature>
<gene>
    <name evidence="2" type="ORF">M0813_29008</name>
</gene>
<feature type="region of interest" description="Disordered" evidence="1">
    <location>
        <begin position="183"/>
        <end position="228"/>
    </location>
</feature>
<feature type="compositionally biased region" description="Basic residues" evidence="1">
    <location>
        <begin position="183"/>
        <end position="211"/>
    </location>
</feature>
<accession>A0ABQ8XQZ6</accession>
<organism evidence="2 3">
    <name type="scientific">Anaeramoeba flamelloides</name>
    <dbReference type="NCBI Taxonomy" id="1746091"/>
    <lineage>
        <taxon>Eukaryota</taxon>
        <taxon>Metamonada</taxon>
        <taxon>Anaeramoebidae</taxon>
        <taxon>Anaeramoeba</taxon>
    </lineage>
</organism>
<feature type="region of interest" description="Disordered" evidence="1">
    <location>
        <begin position="291"/>
        <end position="328"/>
    </location>
</feature>
<dbReference type="EMBL" id="JAOAOG010000266">
    <property type="protein sequence ID" value="KAJ6235028.1"/>
    <property type="molecule type" value="Genomic_DNA"/>
</dbReference>
<dbReference type="Proteomes" id="UP001150062">
    <property type="component" value="Unassembled WGS sequence"/>
</dbReference>
<sequence>MSDDLFPDKLNNDDFLSLESLWQNLPSLTEIDLNDLNEKENQSQDNNMPLLRPDSISLHLPSIFPDSTEQEEIFLSPKSESLNEGQRANLKTNENLELQKKKKTCEELNNSNSENCIDEKLITIEKQNKFSNMNILENSQISNKELNIDSSLKSVGFESIDLNFDNDLLNEKKKYNFDLIQNKKPKRNKHNLGKKKRNPRKIKQKKKKSKTIPKFLGTTPLNRKRSHETSEMITFSNQFLNFNTFKNYFNERHLQKYFSNFSHSSSSDSDSDSASGSDSIFGSDSNFNFDSNGLSNKHPKKHEHHYQFQKEDLGDKQNPDSNSDTDSSSFDELILHQLELAKKYQREREWKLSQNKNKSFK</sequence>
<protein>
    <submittedName>
        <fullName evidence="2">Uncharacterized protein</fullName>
    </submittedName>
</protein>
<name>A0ABQ8XQZ6_9EUKA</name>
<proteinExistence type="predicted"/>
<evidence type="ECO:0000313" key="2">
    <source>
        <dbReference type="EMBL" id="KAJ6235028.1"/>
    </source>
</evidence>